<organism evidence="1 2">
    <name type="scientific">Apiosordaria backusii</name>
    <dbReference type="NCBI Taxonomy" id="314023"/>
    <lineage>
        <taxon>Eukaryota</taxon>
        <taxon>Fungi</taxon>
        <taxon>Dikarya</taxon>
        <taxon>Ascomycota</taxon>
        <taxon>Pezizomycotina</taxon>
        <taxon>Sordariomycetes</taxon>
        <taxon>Sordariomycetidae</taxon>
        <taxon>Sordariales</taxon>
        <taxon>Lasiosphaeriaceae</taxon>
        <taxon>Apiosordaria</taxon>
    </lineage>
</organism>
<keyword evidence="2" id="KW-1185">Reference proteome</keyword>
<protein>
    <submittedName>
        <fullName evidence="1">Uncharacterized protein</fullName>
    </submittedName>
</protein>
<dbReference type="AlphaFoldDB" id="A0AA40EG71"/>
<dbReference type="Proteomes" id="UP001172159">
    <property type="component" value="Unassembled WGS sequence"/>
</dbReference>
<dbReference type="Pfam" id="PF14555">
    <property type="entry name" value="UBA_4"/>
    <property type="match status" value="1"/>
</dbReference>
<evidence type="ECO:0000313" key="1">
    <source>
        <dbReference type="EMBL" id="KAK0736401.1"/>
    </source>
</evidence>
<accession>A0AA40EG71</accession>
<gene>
    <name evidence="1" type="ORF">B0T21DRAFT_179508</name>
</gene>
<reference evidence="1" key="1">
    <citation type="submission" date="2023-06" db="EMBL/GenBank/DDBJ databases">
        <title>Genome-scale phylogeny and comparative genomics of the fungal order Sordariales.</title>
        <authorList>
            <consortium name="Lawrence Berkeley National Laboratory"/>
            <person name="Hensen N."/>
            <person name="Bonometti L."/>
            <person name="Westerberg I."/>
            <person name="Brannstrom I.O."/>
            <person name="Guillou S."/>
            <person name="Cros-Aarteil S."/>
            <person name="Calhoun S."/>
            <person name="Haridas S."/>
            <person name="Kuo A."/>
            <person name="Mondo S."/>
            <person name="Pangilinan J."/>
            <person name="Riley R."/>
            <person name="Labutti K."/>
            <person name="Andreopoulos B."/>
            <person name="Lipzen A."/>
            <person name="Chen C."/>
            <person name="Yanf M."/>
            <person name="Daum C."/>
            <person name="Ng V."/>
            <person name="Clum A."/>
            <person name="Steindorff A."/>
            <person name="Ohm R."/>
            <person name="Martin F."/>
            <person name="Silar P."/>
            <person name="Natvig D."/>
            <person name="Lalanne C."/>
            <person name="Gautier V."/>
            <person name="Ament-Velasquez S.L."/>
            <person name="Kruys A."/>
            <person name="Hutchinson M.I."/>
            <person name="Powell A.J."/>
            <person name="Barry K."/>
            <person name="Miller A.N."/>
            <person name="Grigoriev I.V."/>
            <person name="Debuchy R."/>
            <person name="Gladieux P."/>
            <person name="Thoren M.H."/>
            <person name="Johannesson H."/>
        </authorList>
    </citation>
    <scope>NUCLEOTIDE SEQUENCE</scope>
    <source>
        <strain evidence="1">CBS 540.89</strain>
    </source>
</reference>
<comment type="caution">
    <text evidence="1">The sequence shown here is derived from an EMBL/GenBank/DDBJ whole genome shotgun (WGS) entry which is preliminary data.</text>
</comment>
<dbReference type="EMBL" id="JAUKTV010000006">
    <property type="protein sequence ID" value="KAK0736401.1"/>
    <property type="molecule type" value="Genomic_DNA"/>
</dbReference>
<dbReference type="InterPro" id="IPR009060">
    <property type="entry name" value="UBA-like_sf"/>
</dbReference>
<sequence>MPSTTTQRRLVSTFVEATNASRENAQQYLKNSNYDLNTALNRSVSPFPFSNIRISFPILAVPSLPSRPSLAPFFSAAALGTPNGTAYLTALSPHWSFPARSGSHPGDGKVVVSSGWQWIRRLVRPPPAPRGTAKAWARGCVCRGSVLEEEIGIATPCLI</sequence>
<evidence type="ECO:0000313" key="2">
    <source>
        <dbReference type="Proteomes" id="UP001172159"/>
    </source>
</evidence>
<proteinExistence type="predicted"/>
<dbReference type="SUPFAM" id="SSF46934">
    <property type="entry name" value="UBA-like"/>
    <property type="match status" value="1"/>
</dbReference>
<name>A0AA40EG71_9PEZI</name>
<dbReference type="Gene3D" id="1.10.8.10">
    <property type="entry name" value="DNA helicase RuvA subunit, C-terminal domain"/>
    <property type="match status" value="1"/>
</dbReference>